<keyword evidence="6 7" id="KW-0472">Membrane</keyword>
<keyword evidence="5 7" id="KW-1133">Transmembrane helix</keyword>
<dbReference type="PRINTS" id="PR01035">
    <property type="entry name" value="TCRTETA"/>
</dbReference>
<dbReference type="InterPro" id="IPR011701">
    <property type="entry name" value="MFS"/>
</dbReference>
<feature type="transmembrane region" description="Helical" evidence="7">
    <location>
        <begin position="143"/>
        <end position="164"/>
    </location>
</feature>
<gene>
    <name evidence="9" type="ORF">FC50_GL002001</name>
</gene>
<feature type="transmembrane region" description="Helical" evidence="7">
    <location>
        <begin position="170"/>
        <end position="192"/>
    </location>
</feature>
<feature type="transmembrane region" description="Helical" evidence="7">
    <location>
        <begin position="255"/>
        <end position="275"/>
    </location>
</feature>
<keyword evidence="3" id="KW-1003">Cell membrane</keyword>
<feature type="transmembrane region" description="Helical" evidence="7">
    <location>
        <begin position="16"/>
        <end position="41"/>
    </location>
</feature>
<feature type="transmembrane region" description="Helical" evidence="7">
    <location>
        <begin position="296"/>
        <end position="322"/>
    </location>
</feature>
<dbReference type="OrthoDB" id="65739at2"/>
<dbReference type="GO" id="GO:0022857">
    <property type="term" value="F:transmembrane transporter activity"/>
    <property type="evidence" value="ECO:0007669"/>
    <property type="project" value="InterPro"/>
</dbReference>
<evidence type="ECO:0000256" key="4">
    <source>
        <dbReference type="ARBA" id="ARBA00022692"/>
    </source>
</evidence>
<dbReference type="GO" id="GO:0005886">
    <property type="term" value="C:plasma membrane"/>
    <property type="evidence" value="ECO:0007669"/>
    <property type="project" value="UniProtKB-SubCell"/>
</dbReference>
<feature type="transmembrane region" description="Helical" evidence="7">
    <location>
        <begin position="85"/>
        <end position="107"/>
    </location>
</feature>
<dbReference type="PATRIC" id="fig|1423783.4.peg.2051"/>
<feature type="domain" description="Major facilitator superfamily (MFS) profile" evidence="8">
    <location>
        <begin position="14"/>
        <end position="403"/>
    </location>
</feature>
<dbReference type="PROSITE" id="PS50850">
    <property type="entry name" value="MFS"/>
    <property type="match status" value="1"/>
</dbReference>
<dbReference type="RefSeq" id="WP_056957097.1">
    <property type="nucleotide sequence ID" value="NZ_AZFJ01000059.1"/>
</dbReference>
<dbReference type="STRING" id="1423783.FC50_GL002001"/>
<protein>
    <submittedName>
        <fullName evidence="9">Multidrug resistance efflux pump</fullName>
    </submittedName>
</protein>
<accession>A0A0R1TTR1</accession>
<comment type="subcellular location">
    <subcellularLocation>
        <location evidence="1">Cell membrane</location>
        <topology evidence="1">Multi-pass membrane protein</topology>
    </subcellularLocation>
</comment>
<evidence type="ECO:0000256" key="7">
    <source>
        <dbReference type="SAM" id="Phobius"/>
    </source>
</evidence>
<dbReference type="Pfam" id="PF07690">
    <property type="entry name" value="MFS_1"/>
    <property type="match status" value="1"/>
</dbReference>
<dbReference type="InterPro" id="IPR036259">
    <property type="entry name" value="MFS_trans_sf"/>
</dbReference>
<keyword evidence="4 7" id="KW-0812">Transmembrane</keyword>
<evidence type="ECO:0000256" key="1">
    <source>
        <dbReference type="ARBA" id="ARBA00004651"/>
    </source>
</evidence>
<feature type="transmembrane region" description="Helical" evidence="7">
    <location>
        <begin position="53"/>
        <end position="73"/>
    </location>
</feature>
<evidence type="ECO:0000256" key="2">
    <source>
        <dbReference type="ARBA" id="ARBA00022448"/>
    </source>
</evidence>
<evidence type="ECO:0000256" key="5">
    <source>
        <dbReference type="ARBA" id="ARBA00022989"/>
    </source>
</evidence>
<proteinExistence type="predicted"/>
<dbReference type="InterPro" id="IPR020846">
    <property type="entry name" value="MFS_dom"/>
</dbReference>
<dbReference type="SUPFAM" id="SSF103473">
    <property type="entry name" value="MFS general substrate transporter"/>
    <property type="match status" value="1"/>
</dbReference>
<feature type="transmembrane region" description="Helical" evidence="7">
    <location>
        <begin position="377"/>
        <end position="397"/>
    </location>
</feature>
<dbReference type="AlphaFoldDB" id="A0A0R1TTR1"/>
<dbReference type="Gene3D" id="1.20.1250.20">
    <property type="entry name" value="MFS general substrate transporter like domains"/>
    <property type="match status" value="2"/>
</dbReference>
<reference evidence="9 10" key="1">
    <citation type="journal article" date="2015" name="Genome Announc.">
        <title>Expanding the biotechnology potential of lactobacilli through comparative genomics of 213 strains and associated genera.</title>
        <authorList>
            <person name="Sun Z."/>
            <person name="Harris H.M."/>
            <person name="McCann A."/>
            <person name="Guo C."/>
            <person name="Argimon S."/>
            <person name="Zhang W."/>
            <person name="Yang X."/>
            <person name="Jeffery I.B."/>
            <person name="Cooney J.C."/>
            <person name="Kagawa T.F."/>
            <person name="Liu W."/>
            <person name="Song Y."/>
            <person name="Salvetti E."/>
            <person name="Wrobel A."/>
            <person name="Rasinkangas P."/>
            <person name="Parkhill J."/>
            <person name="Rea M.C."/>
            <person name="O'Sullivan O."/>
            <person name="Ritari J."/>
            <person name="Douillard F.P."/>
            <person name="Paul Ross R."/>
            <person name="Yang R."/>
            <person name="Briner A.E."/>
            <person name="Felis G.E."/>
            <person name="de Vos W.M."/>
            <person name="Barrangou R."/>
            <person name="Klaenhammer T.R."/>
            <person name="Caufield P.W."/>
            <person name="Cui Y."/>
            <person name="Zhang H."/>
            <person name="O'Toole P.W."/>
        </authorList>
    </citation>
    <scope>NUCLEOTIDE SEQUENCE [LARGE SCALE GENOMIC DNA]</scope>
    <source>
        <strain evidence="9 10">DSM 15945</strain>
    </source>
</reference>
<name>A0A0R1TTR1_9LACO</name>
<dbReference type="EMBL" id="AZFJ01000059">
    <property type="protein sequence ID" value="KRL84687.1"/>
    <property type="molecule type" value="Genomic_DNA"/>
</dbReference>
<comment type="caution">
    <text evidence="9">The sequence shown here is derived from an EMBL/GenBank/DDBJ whole genome shotgun (WGS) entry which is preliminary data.</text>
</comment>
<evidence type="ECO:0000313" key="9">
    <source>
        <dbReference type="EMBL" id="KRL84687.1"/>
    </source>
</evidence>
<keyword evidence="2" id="KW-0813">Transport</keyword>
<dbReference type="PANTHER" id="PTHR43414:SF6">
    <property type="entry name" value="MULTIDRUG RESISTANCE PROTEIN MDTG"/>
    <property type="match status" value="1"/>
</dbReference>
<keyword evidence="10" id="KW-1185">Reference proteome</keyword>
<dbReference type="PANTHER" id="PTHR43414">
    <property type="entry name" value="MULTIDRUG RESISTANCE PROTEIN MDTG"/>
    <property type="match status" value="1"/>
</dbReference>
<sequence>MDDETRAKGPWKKNLYILWVCTFVAGLAFSEIMPFMSLYVASMGHYTKSQVTFYSGLVYAITFLITAIASPIWGALADRKGRKVMIIRAGLGTALSMLLMGLTTSVWQLFACRALQGIFAGFISNSQALVASQTPRNQSGRALGTLVTGSTSGMLLGPIVGGILADVFSIRSTFFITAALLLVTTLIAGFFVKEFFVPVERPKRAKGEKRSFLAGFPNPKLTIVLLCSTMIVQLGNASISPILSLYVRELMHYRGPITIVAGIIAALPGLSNIIAAPRLGRYGDHHGTGKVLTAGYLFAVIMYFPQGFVSSIVILGVLRLMIGVSDAALFPSIQTLLTKSSPITATSAIFSWNQSFQALGNMFGAFLGGALAGLFDYNAVFICTACMLLFNFVLLWFTEPSLRRGQVG</sequence>
<evidence type="ECO:0000259" key="8">
    <source>
        <dbReference type="PROSITE" id="PS50850"/>
    </source>
</evidence>
<dbReference type="Proteomes" id="UP000051922">
    <property type="component" value="Unassembled WGS sequence"/>
</dbReference>
<evidence type="ECO:0000256" key="3">
    <source>
        <dbReference type="ARBA" id="ARBA00022475"/>
    </source>
</evidence>
<organism evidence="9 10">
    <name type="scientific">Lacticaseibacillus pantheris DSM 15945 = JCM 12539 = NBRC 106106</name>
    <dbReference type="NCBI Taxonomy" id="1423783"/>
    <lineage>
        <taxon>Bacteria</taxon>
        <taxon>Bacillati</taxon>
        <taxon>Bacillota</taxon>
        <taxon>Bacilli</taxon>
        <taxon>Lactobacillales</taxon>
        <taxon>Lactobacillaceae</taxon>
        <taxon>Lacticaseibacillus</taxon>
    </lineage>
</organism>
<evidence type="ECO:0000256" key="6">
    <source>
        <dbReference type="ARBA" id="ARBA00023136"/>
    </source>
</evidence>
<evidence type="ECO:0000313" key="10">
    <source>
        <dbReference type="Proteomes" id="UP000051922"/>
    </source>
</evidence>
<dbReference type="InterPro" id="IPR001958">
    <property type="entry name" value="Tet-R_TetA/multi-R_MdtG-like"/>
</dbReference>
<feature type="transmembrane region" description="Helical" evidence="7">
    <location>
        <begin position="212"/>
        <end position="235"/>
    </location>
</feature>